<gene>
    <name evidence="2" type="ORF">CPT75_02355</name>
</gene>
<dbReference type="AlphaFoldDB" id="A0A317FXW9"/>
<dbReference type="EMBL" id="NXNG01000001">
    <property type="protein sequence ID" value="PWT26037.1"/>
    <property type="molecule type" value="Genomic_DNA"/>
</dbReference>
<evidence type="ECO:0000313" key="2">
    <source>
        <dbReference type="EMBL" id="PWT26037.1"/>
    </source>
</evidence>
<proteinExistence type="predicted"/>
<dbReference type="GO" id="GO:0006313">
    <property type="term" value="P:DNA transposition"/>
    <property type="evidence" value="ECO:0007669"/>
    <property type="project" value="InterPro"/>
</dbReference>
<dbReference type="GO" id="GO:0004803">
    <property type="term" value="F:transposase activity"/>
    <property type="evidence" value="ECO:0007669"/>
    <property type="project" value="InterPro"/>
</dbReference>
<comment type="caution">
    <text evidence="2">The sequence shown here is derived from an EMBL/GenBank/DDBJ whole genome shotgun (WGS) entry which is preliminary data.</text>
</comment>
<sequence>MYYDFTVPVPEVKGKIIRKPKGDAVYVLFQFGQKYNKEKKYSVPQRTIIGKLHDSDNSIMYPNEKFEAYFPNNAMPEELPEAYRSCALRIGSYAVIGKVISEYKLKEMLFKRFGDDTGLLLDLVAYMLVNEENAGQYYPDFAFCHPLFSEGMRIYSDSKVSRFLNSVTKDQTIGFLDDWNKNRDHSQRIYISYDSSNKNCQAGDIDLIEYGKAKDDKGLPIFNLAIAFDKTNRVPLFYEDYPGSVTDVSQFVHTIDKVTEYGYKNAGFILDRGYFSKDNIRYMESEGYAFIIMVKGCKELVSSLVLEHRNSFETNREYSIRSYRVYGKTVKSKLYEDDSEERFFHIYFNPSKQAAEREQLEVKLDKFKLYMDKHLGEEITLGKTYHHYFQLTYDKKGHLLSYKERDDVIHRELQLCGYFCIITSEDMAASQALIHYKGRDISEKLFSADKSFIGSKSMRICTSEAMAAKLFIEFIALIIRNRIYNLLKETIISLEQRPNYMTVPAAIRELEKIELVRRNGGSYRLDHAVSKRQKVILSSFGMNADDISTISIEIDKLLKDNQALMDSDEETDEEGI</sequence>
<accession>A0A317FXW9</accession>
<dbReference type="RefSeq" id="WP_110071977.1">
    <property type="nucleotide sequence ID" value="NZ_CM009896.1"/>
</dbReference>
<dbReference type="GO" id="GO:0003677">
    <property type="term" value="F:DNA binding"/>
    <property type="evidence" value="ECO:0007669"/>
    <property type="project" value="InterPro"/>
</dbReference>
<dbReference type="Pfam" id="PF01609">
    <property type="entry name" value="DDE_Tnp_1"/>
    <property type="match status" value="1"/>
</dbReference>
<dbReference type="PANTHER" id="PTHR34614:SF2">
    <property type="entry name" value="TRANSPOSASE IS4-LIKE DOMAIN-CONTAINING PROTEIN"/>
    <property type="match status" value="1"/>
</dbReference>
<evidence type="ECO:0000259" key="1">
    <source>
        <dbReference type="Pfam" id="PF01609"/>
    </source>
</evidence>
<reference evidence="2 3" key="1">
    <citation type="submission" date="2017-09" db="EMBL/GenBank/DDBJ databases">
        <title>High-quality draft genome sequence of Butyrivibrio fibrisolvens INBov1, isolated from cow rumen.</title>
        <authorList>
            <person name="Rodriguez Hernaez J."/>
            <person name="Rivarola M."/>
            <person name="Paniego N."/>
            <person name="Cravero S."/>
            <person name="Ceron Cucchi M."/>
            <person name="Martinez M.C."/>
        </authorList>
    </citation>
    <scope>NUCLEOTIDE SEQUENCE [LARGE SCALE GENOMIC DNA]</scope>
    <source>
        <strain evidence="2 3">INBov1</strain>
    </source>
</reference>
<protein>
    <submittedName>
        <fullName evidence="2">Transposase</fullName>
    </submittedName>
</protein>
<organism evidence="2 3">
    <name type="scientific">Butyrivibrio fibrisolvens</name>
    <dbReference type="NCBI Taxonomy" id="831"/>
    <lineage>
        <taxon>Bacteria</taxon>
        <taxon>Bacillati</taxon>
        <taxon>Bacillota</taxon>
        <taxon>Clostridia</taxon>
        <taxon>Lachnospirales</taxon>
        <taxon>Lachnospiraceae</taxon>
        <taxon>Butyrivibrio</taxon>
    </lineage>
</organism>
<dbReference type="Proteomes" id="UP000245488">
    <property type="component" value="Chromosome"/>
</dbReference>
<evidence type="ECO:0000313" key="3">
    <source>
        <dbReference type="Proteomes" id="UP000245488"/>
    </source>
</evidence>
<dbReference type="InterPro" id="IPR002559">
    <property type="entry name" value="Transposase_11"/>
</dbReference>
<feature type="domain" description="Transposase IS4-like" evidence="1">
    <location>
        <begin position="212"/>
        <end position="478"/>
    </location>
</feature>
<name>A0A317FXW9_BUTFI</name>
<keyword evidence="3" id="KW-1185">Reference proteome</keyword>
<dbReference type="PANTHER" id="PTHR34614">
    <property type="match status" value="1"/>
</dbReference>